<comment type="cofactor">
    <cofactor evidence="2">
        <name>Mg(2+)</name>
        <dbReference type="ChEBI" id="CHEBI:18420"/>
    </cofactor>
</comment>
<evidence type="ECO:0000256" key="5">
    <source>
        <dbReference type="ARBA" id="ARBA00013212"/>
    </source>
</evidence>
<evidence type="ECO:0000256" key="6">
    <source>
        <dbReference type="ARBA" id="ARBA00022516"/>
    </source>
</evidence>
<protein>
    <recommendedName>
        <fullName evidence="5 16">CDP-diacylglycerol--inositol 3-phosphatidyltransferase</fullName>
        <ecNumber evidence="5 16">2.7.8.11</ecNumber>
    </recommendedName>
</protein>
<comment type="similarity">
    <text evidence="4 16 17">Belongs to the CDP-alcohol phosphatidyltransferase class-I family.</text>
</comment>
<evidence type="ECO:0000256" key="11">
    <source>
        <dbReference type="ARBA" id="ARBA00022989"/>
    </source>
</evidence>
<evidence type="ECO:0000256" key="16">
    <source>
        <dbReference type="PIRNR" id="PIRNR000848"/>
    </source>
</evidence>
<comment type="subcellular location">
    <subcellularLocation>
        <location evidence="3">Membrane</location>
        <topology evidence="3">Multi-pass membrane protein</topology>
    </subcellularLocation>
</comment>
<evidence type="ECO:0000256" key="14">
    <source>
        <dbReference type="ARBA" id="ARBA00023209"/>
    </source>
</evidence>
<dbReference type="GO" id="GO:0005794">
    <property type="term" value="C:Golgi apparatus"/>
    <property type="evidence" value="ECO:0007669"/>
    <property type="project" value="TreeGrafter"/>
</dbReference>
<comment type="catalytic activity">
    <reaction evidence="16">
        <text>a CDP-1,2-diacyl-sn-glycerol + myo-inositol = a 1,2-diacyl-sn-glycero-3-phospho-(1D-myo-inositol) + CMP + H(+)</text>
        <dbReference type="Rhea" id="RHEA:11580"/>
        <dbReference type="ChEBI" id="CHEBI:15378"/>
        <dbReference type="ChEBI" id="CHEBI:17268"/>
        <dbReference type="ChEBI" id="CHEBI:57880"/>
        <dbReference type="ChEBI" id="CHEBI:58332"/>
        <dbReference type="ChEBI" id="CHEBI:60377"/>
        <dbReference type="EC" id="2.7.8.11"/>
    </reaction>
</comment>
<evidence type="ECO:0000256" key="4">
    <source>
        <dbReference type="ARBA" id="ARBA00010441"/>
    </source>
</evidence>
<keyword evidence="9" id="KW-0479">Metal-binding</keyword>
<dbReference type="AlphaFoldDB" id="A0AAD3CQZ4"/>
<dbReference type="InterPro" id="IPR000462">
    <property type="entry name" value="CDP-OH_P_trans"/>
</dbReference>
<dbReference type="EMBL" id="BLLK01000038">
    <property type="protein sequence ID" value="GFH49480.1"/>
    <property type="molecule type" value="Genomic_DNA"/>
</dbReference>
<dbReference type="Proteomes" id="UP001054902">
    <property type="component" value="Unassembled WGS sequence"/>
</dbReference>
<evidence type="ECO:0000256" key="18">
    <source>
        <dbReference type="SAM" id="Phobius"/>
    </source>
</evidence>
<keyword evidence="8 18" id="KW-0812">Transmembrane</keyword>
<dbReference type="GO" id="GO:0006661">
    <property type="term" value="P:phosphatidylinositol biosynthetic process"/>
    <property type="evidence" value="ECO:0007669"/>
    <property type="project" value="TreeGrafter"/>
</dbReference>
<evidence type="ECO:0000256" key="17">
    <source>
        <dbReference type="RuleBase" id="RU003750"/>
    </source>
</evidence>
<keyword evidence="12 16" id="KW-0443">Lipid metabolism</keyword>
<keyword evidence="20" id="KW-1185">Reference proteome</keyword>
<dbReference type="EC" id="2.7.8.11" evidence="5 16"/>
<dbReference type="InterPro" id="IPR014387">
    <property type="entry name" value="CDP_diag_ino_3_P_euk"/>
</dbReference>
<evidence type="ECO:0000256" key="15">
    <source>
        <dbReference type="ARBA" id="ARBA00023264"/>
    </source>
</evidence>
<name>A0AAD3CQZ4_9STRA</name>
<evidence type="ECO:0000256" key="12">
    <source>
        <dbReference type="ARBA" id="ARBA00023098"/>
    </source>
</evidence>
<evidence type="ECO:0000256" key="8">
    <source>
        <dbReference type="ARBA" id="ARBA00022692"/>
    </source>
</evidence>
<keyword evidence="6 16" id="KW-0444">Lipid biosynthesis</keyword>
<sequence>MSKLTTSKDVLLYIPNLIGYTRVIASLLTFALMIFSPDQWSLAIASYIYSFAADLFDGMAARKFNQCSSFGGMLDMVTDRCSTLGLLFILYGEYGNTDREYFAFYRITFLLLAVLDISSHWCQMYSTASLQIHHKSSEGNANRFFLVRWYYQCYPFFGYCCVSAEVTYITMYILNHLEEGDPLLTIGSNILKLVIPGCVTKQIVNVFQLTTSCNAVAEYDAKNANKKS</sequence>
<evidence type="ECO:0000256" key="7">
    <source>
        <dbReference type="ARBA" id="ARBA00022679"/>
    </source>
</evidence>
<keyword evidence="10" id="KW-0460">Magnesium</keyword>
<dbReference type="Pfam" id="PF01066">
    <property type="entry name" value="CDP-OH_P_transf"/>
    <property type="match status" value="1"/>
</dbReference>
<evidence type="ECO:0000313" key="19">
    <source>
        <dbReference type="EMBL" id="GFH49480.1"/>
    </source>
</evidence>
<keyword evidence="13 16" id="KW-0472">Membrane</keyword>
<keyword evidence="15 16" id="KW-1208">Phospholipid metabolism</keyword>
<keyword evidence="7 16" id="KW-0808">Transferase</keyword>
<feature type="transmembrane region" description="Helical" evidence="18">
    <location>
        <begin position="12"/>
        <end position="34"/>
    </location>
</feature>
<dbReference type="InterPro" id="IPR048254">
    <property type="entry name" value="CDP_ALCOHOL_P_TRANSF_CS"/>
</dbReference>
<dbReference type="GO" id="GO:0046872">
    <property type="term" value="F:metal ion binding"/>
    <property type="evidence" value="ECO:0007669"/>
    <property type="project" value="UniProtKB-KW"/>
</dbReference>
<gene>
    <name evidence="19" type="ORF">CTEN210_05956</name>
</gene>
<proteinExistence type="inferred from homology"/>
<evidence type="ECO:0000256" key="1">
    <source>
        <dbReference type="ARBA" id="ARBA00001936"/>
    </source>
</evidence>
<dbReference type="Gene3D" id="1.20.120.1760">
    <property type="match status" value="1"/>
</dbReference>
<dbReference type="PROSITE" id="PS00379">
    <property type="entry name" value="CDP_ALCOHOL_P_TRANSF"/>
    <property type="match status" value="1"/>
</dbReference>
<evidence type="ECO:0000256" key="2">
    <source>
        <dbReference type="ARBA" id="ARBA00001946"/>
    </source>
</evidence>
<dbReference type="GO" id="GO:0003881">
    <property type="term" value="F:CDP-diacylglycerol-inositol 3-phosphatidyltransferase activity"/>
    <property type="evidence" value="ECO:0007669"/>
    <property type="project" value="UniProtKB-UniRule"/>
</dbReference>
<accession>A0AAD3CQZ4</accession>
<dbReference type="InterPro" id="IPR043130">
    <property type="entry name" value="CDP-OH_PTrfase_TM_dom"/>
</dbReference>
<evidence type="ECO:0000313" key="20">
    <source>
        <dbReference type="Proteomes" id="UP001054902"/>
    </source>
</evidence>
<comment type="caution">
    <text evidence="19">The sequence shown here is derived from an EMBL/GenBank/DDBJ whole genome shotgun (WGS) entry which is preliminary data.</text>
</comment>
<evidence type="ECO:0000256" key="10">
    <source>
        <dbReference type="ARBA" id="ARBA00022842"/>
    </source>
</evidence>
<evidence type="ECO:0000256" key="3">
    <source>
        <dbReference type="ARBA" id="ARBA00004141"/>
    </source>
</evidence>
<organism evidence="19 20">
    <name type="scientific">Chaetoceros tenuissimus</name>
    <dbReference type="NCBI Taxonomy" id="426638"/>
    <lineage>
        <taxon>Eukaryota</taxon>
        <taxon>Sar</taxon>
        <taxon>Stramenopiles</taxon>
        <taxon>Ochrophyta</taxon>
        <taxon>Bacillariophyta</taxon>
        <taxon>Coscinodiscophyceae</taxon>
        <taxon>Chaetocerotophycidae</taxon>
        <taxon>Chaetocerotales</taxon>
        <taxon>Chaetocerotaceae</taxon>
        <taxon>Chaetoceros</taxon>
    </lineage>
</organism>
<keyword evidence="14 16" id="KW-0594">Phospholipid biosynthesis</keyword>
<evidence type="ECO:0000256" key="13">
    <source>
        <dbReference type="ARBA" id="ARBA00023136"/>
    </source>
</evidence>
<dbReference type="PANTHER" id="PTHR15362">
    <property type="entry name" value="PHOSPHATIDYLINOSITOL SYNTHASE"/>
    <property type="match status" value="1"/>
</dbReference>
<dbReference type="GO" id="GO:0016020">
    <property type="term" value="C:membrane"/>
    <property type="evidence" value="ECO:0007669"/>
    <property type="project" value="UniProtKB-SubCell"/>
</dbReference>
<dbReference type="PIRSF" id="PIRSF000848">
    <property type="entry name" value="CDP_diag_ino_3_P"/>
    <property type="match status" value="1"/>
</dbReference>
<comment type="cofactor">
    <cofactor evidence="1">
        <name>Mn(2+)</name>
        <dbReference type="ChEBI" id="CHEBI:29035"/>
    </cofactor>
</comment>
<evidence type="ECO:0000256" key="9">
    <source>
        <dbReference type="ARBA" id="ARBA00022723"/>
    </source>
</evidence>
<dbReference type="PANTHER" id="PTHR15362:SF4">
    <property type="entry name" value="CDP-DIACYLGLYCEROL--INOSITOL 3-PHOSPHATIDYLTRANSFERASE"/>
    <property type="match status" value="1"/>
</dbReference>
<reference evidence="19 20" key="1">
    <citation type="journal article" date="2021" name="Sci. Rep.">
        <title>The genome of the diatom Chaetoceros tenuissimus carries an ancient integrated fragment of an extant virus.</title>
        <authorList>
            <person name="Hongo Y."/>
            <person name="Kimura K."/>
            <person name="Takaki Y."/>
            <person name="Yoshida Y."/>
            <person name="Baba S."/>
            <person name="Kobayashi G."/>
            <person name="Nagasaki K."/>
            <person name="Hano T."/>
            <person name="Tomaru Y."/>
        </authorList>
    </citation>
    <scope>NUCLEOTIDE SEQUENCE [LARGE SCALE GENOMIC DNA]</scope>
    <source>
        <strain evidence="19 20">NIES-3715</strain>
    </source>
</reference>
<keyword evidence="11 18" id="KW-1133">Transmembrane helix</keyword>